<dbReference type="PANTHER" id="PTHR35605">
    <property type="entry name" value="ECP2 EFFECTOR PROTEIN DOMAIN-CONTAINING PROTEIN-RELATED"/>
    <property type="match status" value="1"/>
</dbReference>
<feature type="chain" id="PRO_5043013944" evidence="1">
    <location>
        <begin position="20"/>
        <end position="173"/>
    </location>
</feature>
<name>A0AAN7AXM5_9PEZI</name>
<evidence type="ECO:0000256" key="1">
    <source>
        <dbReference type="SAM" id="SignalP"/>
    </source>
</evidence>
<dbReference type="PANTHER" id="PTHR35605:SF1">
    <property type="entry name" value="ECP2 EFFECTOR PROTEIN DOMAIN-CONTAINING PROTEIN-RELATED"/>
    <property type="match status" value="1"/>
</dbReference>
<evidence type="ECO:0000313" key="2">
    <source>
        <dbReference type="EMBL" id="KAK4203408.1"/>
    </source>
</evidence>
<feature type="signal peptide" evidence="1">
    <location>
        <begin position="1"/>
        <end position="19"/>
    </location>
</feature>
<proteinExistence type="predicted"/>
<comment type="caution">
    <text evidence="2">The sequence shown here is derived from an EMBL/GenBank/DDBJ whole genome shotgun (WGS) entry which is preliminary data.</text>
</comment>
<sequence>MVSKIFYAVGAVLAQLAQGAAVAPIANYAVSKVQWDLPIDPNVPTGPREAVTGTVQEAITQMELSYPGWTQNFTAGLNLTDPDPEPAFKFATQADRQSTNCDFDSDKGKAFCQDIRDGSRYLGRIDSPAPKNQPKSCGRVSCAYNSAIWWCNNVCLLPPLCFRFKLIAVSSSF</sequence>
<reference evidence="2" key="2">
    <citation type="submission" date="2023-05" db="EMBL/GenBank/DDBJ databases">
        <authorList>
            <consortium name="Lawrence Berkeley National Laboratory"/>
            <person name="Steindorff A."/>
            <person name="Hensen N."/>
            <person name="Bonometti L."/>
            <person name="Westerberg I."/>
            <person name="Brannstrom I.O."/>
            <person name="Guillou S."/>
            <person name="Cros-Aarteil S."/>
            <person name="Calhoun S."/>
            <person name="Haridas S."/>
            <person name="Kuo A."/>
            <person name="Mondo S."/>
            <person name="Pangilinan J."/>
            <person name="Riley R."/>
            <person name="Labutti K."/>
            <person name="Andreopoulos B."/>
            <person name="Lipzen A."/>
            <person name="Chen C."/>
            <person name="Yanf M."/>
            <person name="Daum C."/>
            <person name="Ng V."/>
            <person name="Clum A."/>
            <person name="Ohm R."/>
            <person name="Martin F."/>
            <person name="Silar P."/>
            <person name="Natvig D."/>
            <person name="Lalanne C."/>
            <person name="Gautier V."/>
            <person name="Ament-Velasquez S.L."/>
            <person name="Kruys A."/>
            <person name="Hutchinson M.I."/>
            <person name="Powell A.J."/>
            <person name="Barry K."/>
            <person name="Miller A.N."/>
            <person name="Grigoriev I.V."/>
            <person name="Debuchy R."/>
            <person name="Gladieux P."/>
            <person name="Thoren M.H."/>
            <person name="Johannesson H."/>
        </authorList>
    </citation>
    <scope>NUCLEOTIDE SEQUENCE</scope>
    <source>
        <strain evidence="2">CBS 315.58</strain>
    </source>
</reference>
<evidence type="ECO:0000313" key="3">
    <source>
        <dbReference type="Proteomes" id="UP001303160"/>
    </source>
</evidence>
<organism evidence="2 3">
    <name type="scientific">Triangularia verruculosa</name>
    <dbReference type="NCBI Taxonomy" id="2587418"/>
    <lineage>
        <taxon>Eukaryota</taxon>
        <taxon>Fungi</taxon>
        <taxon>Dikarya</taxon>
        <taxon>Ascomycota</taxon>
        <taxon>Pezizomycotina</taxon>
        <taxon>Sordariomycetes</taxon>
        <taxon>Sordariomycetidae</taxon>
        <taxon>Sordariales</taxon>
        <taxon>Podosporaceae</taxon>
        <taxon>Triangularia</taxon>
    </lineage>
</organism>
<protein>
    <submittedName>
        <fullName evidence="2">Uncharacterized protein</fullName>
    </submittedName>
</protein>
<gene>
    <name evidence="2" type="ORF">QBC40DRAFT_166933</name>
</gene>
<keyword evidence="1" id="KW-0732">Signal</keyword>
<keyword evidence="3" id="KW-1185">Reference proteome</keyword>
<dbReference type="Proteomes" id="UP001303160">
    <property type="component" value="Unassembled WGS sequence"/>
</dbReference>
<accession>A0AAN7AXM5</accession>
<dbReference type="EMBL" id="MU863889">
    <property type="protein sequence ID" value="KAK4203408.1"/>
    <property type="molecule type" value="Genomic_DNA"/>
</dbReference>
<reference evidence="2" key="1">
    <citation type="journal article" date="2023" name="Mol. Phylogenet. Evol.">
        <title>Genome-scale phylogeny and comparative genomics of the fungal order Sordariales.</title>
        <authorList>
            <person name="Hensen N."/>
            <person name="Bonometti L."/>
            <person name="Westerberg I."/>
            <person name="Brannstrom I.O."/>
            <person name="Guillou S."/>
            <person name="Cros-Aarteil S."/>
            <person name="Calhoun S."/>
            <person name="Haridas S."/>
            <person name="Kuo A."/>
            <person name="Mondo S."/>
            <person name="Pangilinan J."/>
            <person name="Riley R."/>
            <person name="LaButti K."/>
            <person name="Andreopoulos B."/>
            <person name="Lipzen A."/>
            <person name="Chen C."/>
            <person name="Yan M."/>
            <person name="Daum C."/>
            <person name="Ng V."/>
            <person name="Clum A."/>
            <person name="Steindorff A."/>
            <person name="Ohm R.A."/>
            <person name="Martin F."/>
            <person name="Silar P."/>
            <person name="Natvig D.O."/>
            <person name="Lalanne C."/>
            <person name="Gautier V."/>
            <person name="Ament-Velasquez S.L."/>
            <person name="Kruys A."/>
            <person name="Hutchinson M.I."/>
            <person name="Powell A.J."/>
            <person name="Barry K."/>
            <person name="Miller A.N."/>
            <person name="Grigoriev I.V."/>
            <person name="Debuchy R."/>
            <person name="Gladieux P."/>
            <person name="Hiltunen Thoren M."/>
            <person name="Johannesson H."/>
        </authorList>
    </citation>
    <scope>NUCLEOTIDE SEQUENCE</scope>
    <source>
        <strain evidence="2">CBS 315.58</strain>
    </source>
</reference>
<dbReference type="AlphaFoldDB" id="A0AAN7AXM5"/>